<gene>
    <name evidence="6" type="primary">SUVR4_3</name>
    <name evidence="6" type="ORF">CK203_048900</name>
</gene>
<dbReference type="PANTHER" id="PTHR46450">
    <property type="entry name" value="INACTIVE HISTONE-LYSINE N-METHYLTRANSFERASE SUVR1-RELATED"/>
    <property type="match status" value="1"/>
</dbReference>
<dbReference type="GO" id="GO:0005634">
    <property type="term" value="C:nucleus"/>
    <property type="evidence" value="ECO:0007669"/>
    <property type="project" value="InterPro"/>
</dbReference>
<evidence type="ECO:0000259" key="4">
    <source>
        <dbReference type="PROSITE" id="PS50280"/>
    </source>
</evidence>
<dbReference type="PANTHER" id="PTHR46450:SF24">
    <property type="entry name" value="HISTONE-LYSINE N-METHYLTRANSFERASE SUVR4"/>
    <property type="match status" value="1"/>
</dbReference>
<dbReference type="PROSITE" id="PS50867">
    <property type="entry name" value="PRE_SET"/>
    <property type="match status" value="1"/>
</dbReference>
<dbReference type="SUPFAM" id="SSF82199">
    <property type="entry name" value="SET domain"/>
    <property type="match status" value="1"/>
</dbReference>
<evidence type="ECO:0000313" key="6">
    <source>
        <dbReference type="EMBL" id="RVW60681.1"/>
    </source>
</evidence>
<reference evidence="6 7" key="1">
    <citation type="journal article" date="2018" name="PLoS Genet.">
        <title>Population sequencing reveals clonal diversity and ancestral inbreeding in the grapevine cultivar Chardonnay.</title>
        <authorList>
            <person name="Roach M.J."/>
            <person name="Johnson D.L."/>
            <person name="Bohlmann J."/>
            <person name="van Vuuren H.J."/>
            <person name="Jones S.J."/>
            <person name="Pretorius I.S."/>
            <person name="Schmidt S.A."/>
            <person name="Borneman A.R."/>
        </authorList>
    </citation>
    <scope>NUCLEOTIDE SEQUENCE [LARGE SCALE GENOMIC DNA]</scope>
    <source>
        <strain evidence="7">cv. Chardonnay</strain>
        <tissue evidence="6">Leaf</tissue>
    </source>
</reference>
<evidence type="ECO:0000256" key="2">
    <source>
        <dbReference type="ARBA" id="ARBA00022454"/>
    </source>
</evidence>
<comment type="caution">
    <text evidence="6">The sequence shown here is derived from an EMBL/GenBank/DDBJ whole genome shotgun (WGS) entry which is preliminary data.</text>
</comment>
<feature type="compositionally biased region" description="Basic and acidic residues" evidence="3">
    <location>
        <begin position="11"/>
        <end position="50"/>
    </location>
</feature>
<evidence type="ECO:0000313" key="7">
    <source>
        <dbReference type="Proteomes" id="UP000288805"/>
    </source>
</evidence>
<keyword evidence="2" id="KW-0158">Chromosome</keyword>
<dbReference type="AlphaFoldDB" id="A0A438FL36"/>
<dbReference type="EMBL" id="QGNW01000848">
    <property type="protein sequence ID" value="RVW60681.1"/>
    <property type="molecule type" value="Genomic_DNA"/>
</dbReference>
<protein>
    <submittedName>
        <fullName evidence="6">Histone-lysine N-methyltransferase SUVR4</fullName>
    </submittedName>
</protein>
<dbReference type="GO" id="GO:0042054">
    <property type="term" value="F:histone methyltransferase activity"/>
    <property type="evidence" value="ECO:0007669"/>
    <property type="project" value="InterPro"/>
</dbReference>
<dbReference type="Proteomes" id="UP000288805">
    <property type="component" value="Unassembled WGS sequence"/>
</dbReference>
<keyword evidence="6" id="KW-0489">Methyltransferase</keyword>
<dbReference type="GO" id="GO:0008270">
    <property type="term" value="F:zinc ion binding"/>
    <property type="evidence" value="ECO:0007669"/>
    <property type="project" value="InterPro"/>
</dbReference>
<dbReference type="SMART" id="SM00468">
    <property type="entry name" value="PreSET"/>
    <property type="match status" value="1"/>
</dbReference>
<dbReference type="CDD" id="cd10538">
    <property type="entry name" value="SET_SETDB-like"/>
    <property type="match status" value="1"/>
</dbReference>
<proteinExistence type="predicted"/>
<comment type="subcellular location">
    <subcellularLocation>
        <location evidence="1">Chromosome</location>
    </subcellularLocation>
</comment>
<feature type="domain" description="Pre-SET" evidence="5">
    <location>
        <begin position="255"/>
        <end position="354"/>
    </location>
</feature>
<evidence type="ECO:0000256" key="3">
    <source>
        <dbReference type="SAM" id="MobiDB-lite"/>
    </source>
</evidence>
<dbReference type="GO" id="GO:0005694">
    <property type="term" value="C:chromosome"/>
    <property type="evidence" value="ECO:0007669"/>
    <property type="project" value="UniProtKB-SubCell"/>
</dbReference>
<dbReference type="GO" id="GO:0032259">
    <property type="term" value="P:methylation"/>
    <property type="evidence" value="ECO:0007669"/>
    <property type="project" value="UniProtKB-KW"/>
</dbReference>
<keyword evidence="6" id="KW-0808">Transferase</keyword>
<dbReference type="InterPro" id="IPR007728">
    <property type="entry name" value="Pre-SET_dom"/>
</dbReference>
<dbReference type="InterPro" id="IPR046341">
    <property type="entry name" value="SET_dom_sf"/>
</dbReference>
<organism evidence="6 7">
    <name type="scientific">Vitis vinifera</name>
    <name type="common">Grape</name>
    <dbReference type="NCBI Taxonomy" id="29760"/>
    <lineage>
        <taxon>Eukaryota</taxon>
        <taxon>Viridiplantae</taxon>
        <taxon>Streptophyta</taxon>
        <taxon>Embryophyta</taxon>
        <taxon>Tracheophyta</taxon>
        <taxon>Spermatophyta</taxon>
        <taxon>Magnoliopsida</taxon>
        <taxon>eudicotyledons</taxon>
        <taxon>Gunneridae</taxon>
        <taxon>Pentapetalae</taxon>
        <taxon>rosids</taxon>
        <taxon>Vitales</taxon>
        <taxon>Vitaceae</taxon>
        <taxon>Viteae</taxon>
        <taxon>Vitis</taxon>
    </lineage>
</organism>
<evidence type="ECO:0000256" key="1">
    <source>
        <dbReference type="ARBA" id="ARBA00004286"/>
    </source>
</evidence>
<feature type="domain" description="SET" evidence="4">
    <location>
        <begin position="357"/>
        <end position="449"/>
    </location>
</feature>
<sequence>MERSSTMWLPEKGEIAPKNFRQERMDSSRSSLKDRRRVTSSDSCREQFDDKKKCTTSSEIAAKDVKSTSERASSTVHFKQPMGEPCSVLIDRDKLSNYHHNKHLIKPKSEQSFNDLPLLTSLEKVFGSNPYGDRANNYRPEIHDKNPLAKRSSNGALIIGTSKKGLNKMELRSSSDSFGLDVDSSQALTFCKRRSIHDINDITKGAENVKISLVDEIGSEGLPNFFYLPENTIYQNAYLHFSLARISDEDCCSSCSDNCLSSLVPCACARETAGEFAYTPRGLLKRNFLDTYISMSKEPQKHHYFYCEDCPLERSKNQYLPDPCKGHLVRKFIKECWRKCGCSMYCGNRIVQRGITFKLQVFMTHEGKGWGLRTLEALPKGAFVCEYVGEILTNMELYERNKQSNGNDRHTYPVLLDADWGSEGVLKDEEALCLDATFYGNVARFINHR</sequence>
<dbReference type="Pfam" id="PF05033">
    <property type="entry name" value="Pre-SET"/>
    <property type="match status" value="1"/>
</dbReference>
<feature type="region of interest" description="Disordered" evidence="3">
    <location>
        <begin position="1"/>
        <end position="50"/>
    </location>
</feature>
<accession>A0A438FL36</accession>
<dbReference type="PROSITE" id="PS50280">
    <property type="entry name" value="SET"/>
    <property type="match status" value="1"/>
</dbReference>
<dbReference type="InterPro" id="IPR001214">
    <property type="entry name" value="SET_dom"/>
</dbReference>
<dbReference type="Pfam" id="PF00856">
    <property type="entry name" value="SET"/>
    <property type="match status" value="1"/>
</dbReference>
<evidence type="ECO:0000259" key="5">
    <source>
        <dbReference type="PROSITE" id="PS50867"/>
    </source>
</evidence>
<name>A0A438FL36_VITVI</name>
<dbReference type="Gene3D" id="2.170.270.10">
    <property type="entry name" value="SET domain"/>
    <property type="match status" value="1"/>
</dbReference>